<evidence type="ECO:0000256" key="3">
    <source>
        <dbReference type="ARBA" id="ARBA00023224"/>
    </source>
</evidence>
<dbReference type="Pfam" id="PF00015">
    <property type="entry name" value="MCPsignal"/>
    <property type="match status" value="1"/>
</dbReference>
<proteinExistence type="inferred from homology"/>
<sequence length="636" mass="67735">MLKNLTIGSRILLGSALILFLTLGVLLPIQLGKLSDITTENQTCFARGLFQSFQAALKDQGNLALALSAAQASRPEVQRAFAEGDRERLLELTQDEFALLKQEQNVRQFQFLRPPATSFLRVHMPEKHGDDLRDMRGTVVAANQTRKSVMGLERGVAGLGIRGVYPMFHQGQHLGVVEFGISFGQPFFDAFLEDFQVPSALHLAKDRGFETFAGTIAGDTLLEPEELRAALAGEVVTRAAHVGEQPVFIYAREITDYSGQAIGVVELLVDRTAAANAYRNALLAQLGIGALMLLIGFGIAWGISKSITGPLRATLGRLHEIAAGDGDLTQRLDADGHNELADLAQAFNAFVDKVQTLVRDIAGASAQLASAAEELSLTSGETSRHVGRQQHEIDQVATAINQMTATVEEVARHAAEAARATQETDRETHAGTEVVGKTIKAIEAVAHEVESAGDIISRLSADSVEIGAVLDVIRGIAEQTNLLALNAAIEAARAGEQGRGFAVVADEVRTLASRTQVSTQDIQEKIQRVQTGSNNAVAAMEQGQAKASEAVAQARQGGESLQTINSAVSSITDMNHQIASAAEEQSAVAEEINRNIHVISEAVDQSASGANQISAASGELAQLAARLQSLVGQFRV</sequence>
<dbReference type="CDD" id="cd11386">
    <property type="entry name" value="MCP_signal"/>
    <property type="match status" value="1"/>
</dbReference>
<feature type="domain" description="HAMP" evidence="9">
    <location>
        <begin position="305"/>
        <end position="359"/>
    </location>
</feature>
<comment type="similarity">
    <text evidence="4">Belongs to the methyl-accepting chemotaxis (MCP) protein family.</text>
</comment>
<keyword evidence="6" id="KW-0812">Transmembrane</keyword>
<keyword evidence="2" id="KW-0997">Cell inner membrane</keyword>
<reference evidence="10 11" key="1">
    <citation type="journal article" date="2023" name="Microorganisms">
        <title>Thiorhodovibrio frisius and Trv. litoralis spp. nov., Two Novel Members from a Clade of Fastidious Purple Sulfur Bacteria That Exhibit Unique Red-Shifted Light-Harvesting Capabilities.</title>
        <authorList>
            <person name="Methner A."/>
            <person name="Kuzyk S.B."/>
            <person name="Petersen J."/>
            <person name="Bauer S."/>
            <person name="Brinkmann H."/>
            <person name="Sichau K."/>
            <person name="Wanner G."/>
            <person name="Wolf J."/>
            <person name="Neumann-Schaal M."/>
            <person name="Henke P."/>
            <person name="Tank M."/>
            <person name="Sproer C."/>
            <person name="Bunk B."/>
            <person name="Overmann J."/>
        </authorList>
    </citation>
    <scope>NUCLEOTIDE SEQUENCE [LARGE SCALE GENOMIC DNA]</scope>
    <source>
        <strain evidence="10 11">DSM 6702</strain>
    </source>
</reference>
<feature type="transmembrane region" description="Helical" evidence="6">
    <location>
        <begin position="282"/>
        <end position="303"/>
    </location>
</feature>
<evidence type="ECO:0000256" key="5">
    <source>
        <dbReference type="PROSITE-ProRule" id="PRU00284"/>
    </source>
</evidence>
<dbReference type="Proteomes" id="UP001432180">
    <property type="component" value="Chromosome"/>
</dbReference>
<evidence type="ECO:0000313" key="11">
    <source>
        <dbReference type="Proteomes" id="UP001432180"/>
    </source>
</evidence>
<evidence type="ECO:0000313" key="10">
    <source>
        <dbReference type="EMBL" id="WPL19880.1"/>
    </source>
</evidence>
<evidence type="ECO:0000256" key="4">
    <source>
        <dbReference type="ARBA" id="ARBA00029447"/>
    </source>
</evidence>
<evidence type="ECO:0000259" key="7">
    <source>
        <dbReference type="PROSITE" id="PS50111"/>
    </source>
</evidence>
<keyword evidence="11" id="KW-1185">Reference proteome</keyword>
<evidence type="ECO:0000256" key="2">
    <source>
        <dbReference type="ARBA" id="ARBA00022519"/>
    </source>
</evidence>
<organism evidence="10 11">
    <name type="scientific">Thiorhodovibrio winogradskyi</name>
    <dbReference type="NCBI Taxonomy" id="77007"/>
    <lineage>
        <taxon>Bacteria</taxon>
        <taxon>Pseudomonadati</taxon>
        <taxon>Pseudomonadota</taxon>
        <taxon>Gammaproteobacteria</taxon>
        <taxon>Chromatiales</taxon>
        <taxon>Chromatiaceae</taxon>
        <taxon>Thiorhodovibrio</taxon>
    </lineage>
</organism>
<evidence type="ECO:0000259" key="9">
    <source>
        <dbReference type="PROSITE" id="PS50885"/>
    </source>
</evidence>
<dbReference type="Pfam" id="PF14827">
    <property type="entry name" value="dCache_3"/>
    <property type="match status" value="1"/>
</dbReference>
<feature type="domain" description="Methyl-accepting transducer" evidence="7">
    <location>
        <begin position="364"/>
        <end position="600"/>
    </location>
</feature>
<dbReference type="CDD" id="cd06225">
    <property type="entry name" value="HAMP"/>
    <property type="match status" value="1"/>
</dbReference>
<gene>
    <name evidence="10" type="primary">yoaH_3</name>
    <name evidence="10" type="ORF">Thiowin_05027</name>
</gene>
<dbReference type="EMBL" id="CP121472">
    <property type="protein sequence ID" value="WPL19880.1"/>
    <property type="molecule type" value="Genomic_DNA"/>
</dbReference>
<comment type="subcellular location">
    <subcellularLocation>
        <location evidence="1">Cell inner membrane</location>
        <topology evidence="1">Multi-pass membrane protein</topology>
    </subcellularLocation>
</comment>
<dbReference type="SUPFAM" id="SSF103190">
    <property type="entry name" value="Sensory domain-like"/>
    <property type="match status" value="1"/>
</dbReference>
<dbReference type="Gene3D" id="1.10.287.950">
    <property type="entry name" value="Methyl-accepting chemotaxis protein"/>
    <property type="match status" value="1"/>
</dbReference>
<dbReference type="PANTHER" id="PTHR32089:SF112">
    <property type="entry name" value="LYSOZYME-LIKE PROTEIN-RELATED"/>
    <property type="match status" value="1"/>
</dbReference>
<keyword evidence="3 5" id="KW-0807">Transducer</keyword>
<dbReference type="InterPro" id="IPR004089">
    <property type="entry name" value="MCPsignal_dom"/>
</dbReference>
<dbReference type="InterPro" id="IPR003660">
    <property type="entry name" value="HAMP_dom"/>
</dbReference>
<evidence type="ECO:0000256" key="6">
    <source>
        <dbReference type="SAM" id="Phobius"/>
    </source>
</evidence>
<dbReference type="InterPro" id="IPR000727">
    <property type="entry name" value="T_SNARE_dom"/>
</dbReference>
<keyword evidence="2" id="KW-1003">Cell membrane</keyword>
<feature type="domain" description="HAMP" evidence="9">
    <location>
        <begin position="367"/>
        <end position="412"/>
    </location>
</feature>
<keyword evidence="6" id="KW-1133">Transmembrane helix</keyword>
<feature type="domain" description="T-SNARE coiled-coil homology" evidence="8">
    <location>
        <begin position="551"/>
        <end position="613"/>
    </location>
</feature>
<dbReference type="PROSITE" id="PS50111">
    <property type="entry name" value="CHEMOTAXIS_TRANSDUC_2"/>
    <property type="match status" value="1"/>
</dbReference>
<dbReference type="InterPro" id="IPR029151">
    <property type="entry name" value="Sensor-like_sf"/>
</dbReference>
<dbReference type="SMART" id="SM00304">
    <property type="entry name" value="HAMP"/>
    <property type="match status" value="2"/>
</dbReference>
<keyword evidence="6" id="KW-0472">Membrane</keyword>
<accession>A0ABZ0SFR0</accession>
<evidence type="ECO:0000259" key="8">
    <source>
        <dbReference type="PROSITE" id="PS50192"/>
    </source>
</evidence>
<dbReference type="PROSITE" id="PS50192">
    <property type="entry name" value="T_SNARE"/>
    <property type="match status" value="1"/>
</dbReference>
<name>A0ABZ0SFR0_9GAMM</name>
<dbReference type="Pfam" id="PF00672">
    <property type="entry name" value="HAMP"/>
    <property type="match status" value="1"/>
</dbReference>
<dbReference type="PANTHER" id="PTHR32089">
    <property type="entry name" value="METHYL-ACCEPTING CHEMOTAXIS PROTEIN MCPB"/>
    <property type="match status" value="1"/>
</dbReference>
<evidence type="ECO:0000256" key="1">
    <source>
        <dbReference type="ARBA" id="ARBA00004429"/>
    </source>
</evidence>
<dbReference type="RefSeq" id="WP_328985633.1">
    <property type="nucleotide sequence ID" value="NZ_CP121472.1"/>
</dbReference>
<dbReference type="InterPro" id="IPR029150">
    <property type="entry name" value="dCache_3"/>
</dbReference>
<dbReference type="SUPFAM" id="SSF58104">
    <property type="entry name" value="Methyl-accepting chemotaxis protein (MCP) signaling domain"/>
    <property type="match status" value="1"/>
</dbReference>
<dbReference type="PROSITE" id="PS50885">
    <property type="entry name" value="HAMP"/>
    <property type="match status" value="2"/>
</dbReference>
<dbReference type="SMART" id="SM00283">
    <property type="entry name" value="MA"/>
    <property type="match status" value="1"/>
</dbReference>
<protein>
    <submittedName>
        <fullName evidence="10">Methyl-accepting chemotaxis protein YoaH</fullName>
    </submittedName>
</protein>